<name>A0AAE0SF19_9BIVA</name>
<reference evidence="3" key="2">
    <citation type="journal article" date="2021" name="Genome Biol. Evol.">
        <title>Developing a high-quality reference genome for a parasitic bivalve with doubly uniparental inheritance (Bivalvia: Unionida).</title>
        <authorList>
            <person name="Smith C.H."/>
        </authorList>
    </citation>
    <scope>NUCLEOTIDE SEQUENCE</scope>
    <source>
        <strain evidence="3">CHS0354</strain>
        <tissue evidence="3">Mantle</tissue>
    </source>
</reference>
<feature type="coiled-coil region" evidence="1">
    <location>
        <begin position="237"/>
        <end position="336"/>
    </location>
</feature>
<dbReference type="InterPro" id="IPR038800">
    <property type="entry name" value="CCDC17"/>
</dbReference>
<protein>
    <recommendedName>
        <fullName evidence="5">Coiled-coil domain-containing protein 17</fullName>
    </recommendedName>
</protein>
<evidence type="ECO:0000256" key="2">
    <source>
        <dbReference type="SAM" id="MobiDB-lite"/>
    </source>
</evidence>
<evidence type="ECO:0000313" key="3">
    <source>
        <dbReference type="EMBL" id="KAK3590711.1"/>
    </source>
</evidence>
<dbReference type="PANTHER" id="PTHR33820">
    <property type="entry name" value="COILED-COIL DOMAIN-CONTAINING PROTEIN 17"/>
    <property type="match status" value="1"/>
</dbReference>
<sequence>MTTAQRSELVINWDKMAGGTYQCSDCHMTFNTPTLLQKHKAKFCVGASLGDPDDLTLRHGLRGSVSPPRGGGMLDDDRDEGGHRYNPNQDSQIRQLAENHGRQMEYLQLRNKDLEKQREDIRKQLENLGKKTLGDRDSTTQLLQELKAQEERNQRALQDLKYQLSSLNTNRVNVIEVEKPVYHPPPAAPPPPPPPEPPKRSLAFPIYYGNSLVQEISAIRQAYLQNGGNDPDILAQMAQMLAEAQAIEDQLKRSQDVKPKTQKEKKDYSTQVSMLEMENERLHRELLLLQEQNTLARDRRKTDKEDELERDLKRLQKEHLQKLYDLQREIALLREQALLDRLRPPPTQAAPQPQPPVSLRPYVEVEPMAPYDQYAGFVIFYDFVLNLEPTITATRLIVGLHSSSAVMGEPTVLPTVYTEPASRSGNFSYGFCNALIGAKQPVPKCPPEPDLGIVVELQAAGGPAAEHDKHTLITRAWTKIPLFDNTSRLIAGRFRIPMRNVPIKPFLHPSQVQKIPKYGDSDLYYRIVNMRDAEIHSMAQISAQNYSQYHTPQIPNDAYGHKPVSVPREQHLPSIQSRKPPSPAQVLPVKDLTLGFQVDRVKHAEQGEGKVRLTAYYASTGKIVQSATSPVTCSTTAVRSNFKYGYHIFGQQEATFQEVDIQGDMVLIARLYLKKQEQPQDDFMIQESAMQDPTLYDDENLVAWAALPLVTCSDSSLTVKNRRNFNPHTMSINAGTHTLALYKPQVPEPSSVPFDDAPVPKEWKRYGQKATLRIYVFEGQPRPGSLTPSELSEDEEETLPESAWLPFERKTPPKDAFLVGDGFDLYIDACRFLPDSVTFTRIAGRILDRKYEVYGRDISTSIKLDSDVYNPVFEERIEFRDPNIPPTSTLLLKIYTIDNFYKILTVTGYATLNIFVESGTERQPTIDRAMQVSLNEGAHQLRVYSQGPNGVDPLTNTCIRDSGARIVPCASVLVRLVKVARTAAGKALEASKIPQSEWLRMGLWQPRPKYTDRVYLSSTCMPTKGETRLFHAMMRRTRRNVREVVATVATAKESFLKSDKNMDEYIRNQLTKTPDTKTVDQDLNFICQYNPKSGIKVSVDSAVNLPWSSFTHAHICLNPPGAFYLGAPHATYDKLVFTELLDLKSTNTSPAWKDGFKHFPRRAYHRYLTVIIHLQEISVTVAKENYKYGLLEQAWTVMQVFTEKYANTMAYQLPLFAGSPTQQMLKQLAREPCKEWMESNIRNNGIHLLEGSSIFVRLADARRDDELVSDITSSKVVDVNTDYIPIALEAQYSREKPGKLIESIIPAGKTSEQFIDNLAVKFKSLVYKLYEEGNVS</sequence>
<proteinExistence type="predicted"/>
<accession>A0AAE0SF19</accession>
<feature type="coiled-coil region" evidence="1">
    <location>
        <begin position="97"/>
        <end position="163"/>
    </location>
</feature>
<dbReference type="CDD" id="cd14686">
    <property type="entry name" value="bZIP"/>
    <property type="match status" value="1"/>
</dbReference>
<dbReference type="Proteomes" id="UP001195483">
    <property type="component" value="Unassembled WGS sequence"/>
</dbReference>
<gene>
    <name evidence="3" type="ORF">CHS0354_012285</name>
</gene>
<feature type="region of interest" description="Disordered" evidence="2">
    <location>
        <begin position="60"/>
        <end position="91"/>
    </location>
</feature>
<organism evidence="3 4">
    <name type="scientific">Potamilus streckersoni</name>
    <dbReference type="NCBI Taxonomy" id="2493646"/>
    <lineage>
        <taxon>Eukaryota</taxon>
        <taxon>Metazoa</taxon>
        <taxon>Spiralia</taxon>
        <taxon>Lophotrochozoa</taxon>
        <taxon>Mollusca</taxon>
        <taxon>Bivalvia</taxon>
        <taxon>Autobranchia</taxon>
        <taxon>Heteroconchia</taxon>
        <taxon>Palaeoheterodonta</taxon>
        <taxon>Unionida</taxon>
        <taxon>Unionoidea</taxon>
        <taxon>Unionidae</taxon>
        <taxon>Ambleminae</taxon>
        <taxon>Lampsilini</taxon>
        <taxon>Potamilus</taxon>
    </lineage>
</organism>
<comment type="caution">
    <text evidence="3">The sequence shown here is derived from an EMBL/GenBank/DDBJ whole genome shotgun (WGS) entry which is preliminary data.</text>
</comment>
<reference evidence="3" key="3">
    <citation type="submission" date="2023-05" db="EMBL/GenBank/DDBJ databases">
        <authorList>
            <person name="Smith C.H."/>
        </authorList>
    </citation>
    <scope>NUCLEOTIDE SEQUENCE</scope>
    <source>
        <strain evidence="3">CHS0354</strain>
        <tissue evidence="3">Mantle</tissue>
    </source>
</reference>
<dbReference type="EMBL" id="JAEAOA010000747">
    <property type="protein sequence ID" value="KAK3590711.1"/>
    <property type="molecule type" value="Genomic_DNA"/>
</dbReference>
<keyword evidence="1" id="KW-0175">Coiled coil</keyword>
<dbReference type="PANTHER" id="PTHR33820:SF2">
    <property type="entry name" value="COILED-COIL DOMAIN-CONTAINING PROTEIN 17"/>
    <property type="match status" value="1"/>
</dbReference>
<reference evidence="3" key="1">
    <citation type="journal article" date="2021" name="Genome Biol. Evol.">
        <title>A High-Quality Reference Genome for a Parasitic Bivalve with Doubly Uniparental Inheritance (Bivalvia: Unionida).</title>
        <authorList>
            <person name="Smith C.H."/>
        </authorList>
    </citation>
    <scope>NUCLEOTIDE SEQUENCE</scope>
    <source>
        <strain evidence="3">CHS0354</strain>
    </source>
</reference>
<evidence type="ECO:0008006" key="5">
    <source>
        <dbReference type="Google" id="ProtNLM"/>
    </source>
</evidence>
<evidence type="ECO:0000313" key="4">
    <source>
        <dbReference type="Proteomes" id="UP001195483"/>
    </source>
</evidence>
<keyword evidence="4" id="KW-1185">Reference proteome</keyword>
<evidence type="ECO:0000256" key="1">
    <source>
        <dbReference type="SAM" id="Coils"/>
    </source>
</evidence>